<dbReference type="EMBL" id="BMKC01000003">
    <property type="protein sequence ID" value="GGA83525.1"/>
    <property type="molecule type" value="Genomic_DNA"/>
</dbReference>
<keyword evidence="1" id="KW-0472">Membrane</keyword>
<proteinExistence type="predicted"/>
<keyword evidence="1" id="KW-1133">Transmembrane helix</keyword>
<evidence type="ECO:0000313" key="3">
    <source>
        <dbReference type="Proteomes" id="UP000623419"/>
    </source>
</evidence>
<keyword evidence="1" id="KW-0812">Transmembrane</keyword>
<organism evidence="2 3">
    <name type="scientific">Arenimonas soli</name>
    <dbReference type="NCBI Taxonomy" id="2269504"/>
    <lineage>
        <taxon>Bacteria</taxon>
        <taxon>Pseudomonadati</taxon>
        <taxon>Pseudomonadota</taxon>
        <taxon>Gammaproteobacteria</taxon>
        <taxon>Lysobacterales</taxon>
        <taxon>Lysobacteraceae</taxon>
        <taxon>Arenimonas</taxon>
    </lineage>
</organism>
<gene>
    <name evidence="2" type="ORF">GCM10011521_22380</name>
</gene>
<evidence type="ECO:0000313" key="2">
    <source>
        <dbReference type="EMBL" id="GGA83525.1"/>
    </source>
</evidence>
<accession>A0ABQ1HPQ3</accession>
<dbReference type="Proteomes" id="UP000623419">
    <property type="component" value="Unassembled WGS sequence"/>
</dbReference>
<keyword evidence="3" id="KW-1185">Reference proteome</keyword>
<feature type="transmembrane region" description="Helical" evidence="1">
    <location>
        <begin position="45"/>
        <end position="66"/>
    </location>
</feature>
<protein>
    <submittedName>
        <fullName evidence="2">Uncharacterized protein</fullName>
    </submittedName>
</protein>
<sequence>MMKYGFARLLTSVLIFAGLAMTLLGLAIAAAGLMSYSAVLMIPSALGISVGGVLLALVGFGFRALFDIAEAKLAARDLP</sequence>
<reference evidence="3" key="1">
    <citation type="journal article" date="2019" name="Int. J. Syst. Evol. Microbiol.">
        <title>The Global Catalogue of Microorganisms (GCM) 10K type strain sequencing project: providing services to taxonomists for standard genome sequencing and annotation.</title>
        <authorList>
            <consortium name="The Broad Institute Genomics Platform"/>
            <consortium name="The Broad Institute Genome Sequencing Center for Infectious Disease"/>
            <person name="Wu L."/>
            <person name="Ma J."/>
        </authorList>
    </citation>
    <scope>NUCLEOTIDE SEQUENCE [LARGE SCALE GENOMIC DNA]</scope>
    <source>
        <strain evidence="3">CGMCC 1.15905</strain>
    </source>
</reference>
<comment type="caution">
    <text evidence="2">The sequence shown here is derived from an EMBL/GenBank/DDBJ whole genome shotgun (WGS) entry which is preliminary data.</text>
</comment>
<evidence type="ECO:0000256" key="1">
    <source>
        <dbReference type="SAM" id="Phobius"/>
    </source>
</evidence>
<name>A0ABQ1HPQ3_9GAMM</name>